<dbReference type="SUPFAM" id="SSF53474">
    <property type="entry name" value="alpha/beta-Hydrolases"/>
    <property type="match status" value="1"/>
</dbReference>
<keyword evidence="2" id="KW-1133">Transmembrane helix</keyword>
<sequence length="352" mass="39388">MWRLIELLVSHPLNTIAFCYTFTVQFSVILARCLLLPHVHRYQSFRTLVQRAYWSSAYGTFRQLIHRLPVVRCPETRARRVGSDWTGYIIPGTKRLDNLPSAPADLVSCVAVYAHGGGYGFGEARMYLNYMDRFVSDAEKVGLDITFLSVEYPLTDVASHPAQQDAFLSAYRYLLRQGVPPTQIVFMGDSAGGGCCILSSLELQRQGLPQPSANVLISPWFDMSLKSFEGGSAFTETDYITQANFGVPVYARKWIGSIPGDSPTVNPLFVDEDLLRTLPPTLVLAGGGDFVLPECRDLARRFTAAGVRHELIVEWGQLHLYALGSKWIDPRVREKTDTKIFEWVTKAIQGAE</sequence>
<gene>
    <name evidence="4" type="ORF">B0J13DRAFT_679341</name>
</gene>
<dbReference type="Gene3D" id="3.40.50.1820">
    <property type="entry name" value="alpha/beta hydrolase"/>
    <property type="match status" value="1"/>
</dbReference>
<keyword evidence="5" id="KW-1185">Reference proteome</keyword>
<keyword evidence="2" id="KW-0812">Transmembrane</keyword>
<evidence type="ECO:0000259" key="3">
    <source>
        <dbReference type="Pfam" id="PF07859"/>
    </source>
</evidence>
<dbReference type="InterPro" id="IPR013094">
    <property type="entry name" value="AB_hydrolase_3"/>
</dbReference>
<dbReference type="OrthoDB" id="2152029at2759"/>
<dbReference type="Proteomes" id="UP000717696">
    <property type="component" value="Unassembled WGS sequence"/>
</dbReference>
<feature type="transmembrane region" description="Helical" evidence="2">
    <location>
        <begin position="15"/>
        <end position="36"/>
    </location>
</feature>
<reference evidence="4" key="1">
    <citation type="journal article" date="2021" name="Nat. Commun.">
        <title>Genetic determinants of endophytism in the Arabidopsis root mycobiome.</title>
        <authorList>
            <person name="Mesny F."/>
            <person name="Miyauchi S."/>
            <person name="Thiergart T."/>
            <person name="Pickel B."/>
            <person name="Atanasova L."/>
            <person name="Karlsson M."/>
            <person name="Huettel B."/>
            <person name="Barry K.W."/>
            <person name="Haridas S."/>
            <person name="Chen C."/>
            <person name="Bauer D."/>
            <person name="Andreopoulos W."/>
            <person name="Pangilinan J."/>
            <person name="LaButti K."/>
            <person name="Riley R."/>
            <person name="Lipzen A."/>
            <person name="Clum A."/>
            <person name="Drula E."/>
            <person name="Henrissat B."/>
            <person name="Kohler A."/>
            <person name="Grigoriev I.V."/>
            <person name="Martin F.M."/>
            <person name="Hacquard S."/>
        </authorList>
    </citation>
    <scope>NUCLEOTIDE SEQUENCE</scope>
    <source>
        <strain evidence="4">MPI-CAGE-AT-0021</strain>
    </source>
</reference>
<proteinExistence type="predicted"/>
<feature type="domain" description="Alpha/beta hydrolase fold-3" evidence="3">
    <location>
        <begin position="112"/>
        <end position="322"/>
    </location>
</feature>
<name>A0A9P9DZ06_9HYPO</name>
<dbReference type="PANTHER" id="PTHR48081">
    <property type="entry name" value="AB HYDROLASE SUPERFAMILY PROTEIN C4A8.06C"/>
    <property type="match status" value="1"/>
</dbReference>
<comment type="caution">
    <text evidence="4">The sequence shown here is derived from an EMBL/GenBank/DDBJ whole genome shotgun (WGS) entry which is preliminary data.</text>
</comment>
<keyword evidence="2" id="KW-0472">Membrane</keyword>
<dbReference type="GO" id="GO:0016787">
    <property type="term" value="F:hydrolase activity"/>
    <property type="evidence" value="ECO:0007669"/>
    <property type="project" value="UniProtKB-KW"/>
</dbReference>
<dbReference type="EMBL" id="JAGMUU010000022">
    <property type="protein sequence ID" value="KAH7127791.1"/>
    <property type="molecule type" value="Genomic_DNA"/>
</dbReference>
<organism evidence="4 5">
    <name type="scientific">Dactylonectria estremocensis</name>
    <dbReference type="NCBI Taxonomy" id="1079267"/>
    <lineage>
        <taxon>Eukaryota</taxon>
        <taxon>Fungi</taxon>
        <taxon>Dikarya</taxon>
        <taxon>Ascomycota</taxon>
        <taxon>Pezizomycotina</taxon>
        <taxon>Sordariomycetes</taxon>
        <taxon>Hypocreomycetidae</taxon>
        <taxon>Hypocreales</taxon>
        <taxon>Nectriaceae</taxon>
        <taxon>Dactylonectria</taxon>
    </lineage>
</organism>
<keyword evidence="1 4" id="KW-0378">Hydrolase</keyword>
<accession>A0A9P9DZ06</accession>
<dbReference type="AlphaFoldDB" id="A0A9P9DZ06"/>
<evidence type="ECO:0000256" key="1">
    <source>
        <dbReference type="ARBA" id="ARBA00022801"/>
    </source>
</evidence>
<evidence type="ECO:0000313" key="5">
    <source>
        <dbReference type="Proteomes" id="UP000717696"/>
    </source>
</evidence>
<evidence type="ECO:0000256" key="2">
    <source>
        <dbReference type="SAM" id="Phobius"/>
    </source>
</evidence>
<evidence type="ECO:0000313" key="4">
    <source>
        <dbReference type="EMBL" id="KAH7127791.1"/>
    </source>
</evidence>
<dbReference type="PANTHER" id="PTHR48081:SF8">
    <property type="entry name" value="ALPHA_BETA HYDROLASE FOLD-3 DOMAIN-CONTAINING PROTEIN-RELATED"/>
    <property type="match status" value="1"/>
</dbReference>
<dbReference type="Pfam" id="PF07859">
    <property type="entry name" value="Abhydrolase_3"/>
    <property type="match status" value="1"/>
</dbReference>
<protein>
    <submittedName>
        <fullName evidence="4">Alpha/Beta hydrolase protein</fullName>
    </submittedName>
</protein>
<dbReference type="InterPro" id="IPR050300">
    <property type="entry name" value="GDXG_lipolytic_enzyme"/>
</dbReference>
<dbReference type="InterPro" id="IPR029058">
    <property type="entry name" value="AB_hydrolase_fold"/>
</dbReference>